<evidence type="ECO:0000256" key="2">
    <source>
        <dbReference type="ARBA" id="ARBA00023125"/>
    </source>
</evidence>
<dbReference type="GeneID" id="78511905"/>
<dbReference type="eggNOG" id="COG2188">
    <property type="taxonomic scope" value="Bacteria"/>
</dbReference>
<dbReference type="InterPro" id="IPR050679">
    <property type="entry name" value="Bact_HTH_transcr_reg"/>
</dbReference>
<accession>E1QYW8</accession>
<organism evidence="5 6">
    <name type="scientific">Olsenella uli (strain ATCC 49627 / DSM 7084 / CCUG 31166 / CIP 109912 / JCM 12494 / LMG 11480 / NCIMB 702895 / VPI D76D-27C)</name>
    <name type="common">Lactobacillus uli</name>
    <dbReference type="NCBI Taxonomy" id="633147"/>
    <lineage>
        <taxon>Bacteria</taxon>
        <taxon>Bacillati</taxon>
        <taxon>Actinomycetota</taxon>
        <taxon>Coriobacteriia</taxon>
        <taxon>Coriobacteriales</taxon>
        <taxon>Atopobiaceae</taxon>
        <taxon>Olsenella</taxon>
    </lineage>
</organism>
<evidence type="ECO:0000259" key="4">
    <source>
        <dbReference type="PROSITE" id="PS50949"/>
    </source>
</evidence>
<feature type="domain" description="HTH gntR-type" evidence="4">
    <location>
        <begin position="7"/>
        <end position="75"/>
    </location>
</feature>
<dbReference type="InterPro" id="IPR036388">
    <property type="entry name" value="WH-like_DNA-bd_sf"/>
</dbReference>
<dbReference type="PANTHER" id="PTHR44846">
    <property type="entry name" value="MANNOSYL-D-GLYCERATE TRANSPORT/METABOLISM SYSTEM REPRESSOR MNGR-RELATED"/>
    <property type="match status" value="1"/>
</dbReference>
<sequence>MRDPYAIPPKDRAVEGIEWLIHSQELGAGDRLPVERELSRRLGVSRTALRAGIAILVSQHELESRQGSGTYVCARKPQSVFQCSGSFSDTVREAGMRPGSRVLEARITASDEGVANHLGIAAGAATFVLRRMRTADDEPVGIETARVNVALCPDIDRHDFSRESLYAVLEEEYGIIPVRGYQRVSITQVNEGEADVLGARVGEPAFFERSLARTEDGVTVEYVTSVILPSRYRFASVEDETDDVHVEVNTAWLRS</sequence>
<dbReference type="STRING" id="633147.Olsu_0464"/>
<keyword evidence="2" id="KW-0238">DNA-binding</keyword>
<dbReference type="SUPFAM" id="SSF64288">
    <property type="entry name" value="Chorismate lyase-like"/>
    <property type="match status" value="1"/>
</dbReference>
<protein>
    <submittedName>
        <fullName evidence="5">Transcriptional regulator, GntR family</fullName>
    </submittedName>
</protein>
<dbReference type="CDD" id="cd07377">
    <property type="entry name" value="WHTH_GntR"/>
    <property type="match status" value="1"/>
</dbReference>
<dbReference type="Pfam" id="PF07702">
    <property type="entry name" value="UTRA"/>
    <property type="match status" value="1"/>
</dbReference>
<proteinExistence type="predicted"/>
<dbReference type="Pfam" id="PF00392">
    <property type="entry name" value="GntR"/>
    <property type="match status" value="1"/>
</dbReference>
<keyword evidence="1" id="KW-0805">Transcription regulation</keyword>
<dbReference type="InterPro" id="IPR028978">
    <property type="entry name" value="Chorismate_lyase_/UTRA_dom_sf"/>
</dbReference>
<dbReference type="Proteomes" id="UP000000333">
    <property type="component" value="Chromosome"/>
</dbReference>
<dbReference type="SMART" id="SM00866">
    <property type="entry name" value="UTRA"/>
    <property type="match status" value="1"/>
</dbReference>
<dbReference type="SUPFAM" id="SSF46785">
    <property type="entry name" value="Winged helix' DNA-binding domain"/>
    <property type="match status" value="1"/>
</dbReference>
<dbReference type="InterPro" id="IPR036390">
    <property type="entry name" value="WH_DNA-bd_sf"/>
</dbReference>
<dbReference type="SMART" id="SM00345">
    <property type="entry name" value="HTH_GNTR"/>
    <property type="match status" value="1"/>
</dbReference>
<dbReference type="EMBL" id="CP002106">
    <property type="protein sequence ID" value="ADK67582.1"/>
    <property type="molecule type" value="Genomic_DNA"/>
</dbReference>
<dbReference type="AlphaFoldDB" id="E1QYW8"/>
<dbReference type="RefSeq" id="WP_013251334.1">
    <property type="nucleotide sequence ID" value="NC_014363.1"/>
</dbReference>
<keyword evidence="6" id="KW-1185">Reference proteome</keyword>
<dbReference type="PATRIC" id="fig|633147.7.peg.1093"/>
<name>E1QYW8_OLSUV</name>
<dbReference type="KEGG" id="ols:Olsu_0464"/>
<dbReference type="GO" id="GO:0003677">
    <property type="term" value="F:DNA binding"/>
    <property type="evidence" value="ECO:0007669"/>
    <property type="project" value="UniProtKB-KW"/>
</dbReference>
<dbReference type="Gene3D" id="3.40.1410.10">
    <property type="entry name" value="Chorismate lyase-like"/>
    <property type="match status" value="1"/>
</dbReference>
<evidence type="ECO:0000256" key="1">
    <source>
        <dbReference type="ARBA" id="ARBA00023015"/>
    </source>
</evidence>
<dbReference type="GO" id="GO:0045892">
    <property type="term" value="P:negative regulation of DNA-templated transcription"/>
    <property type="evidence" value="ECO:0007669"/>
    <property type="project" value="TreeGrafter"/>
</dbReference>
<dbReference type="InterPro" id="IPR000524">
    <property type="entry name" value="Tscrpt_reg_HTH_GntR"/>
</dbReference>
<evidence type="ECO:0000313" key="6">
    <source>
        <dbReference type="Proteomes" id="UP000000333"/>
    </source>
</evidence>
<dbReference type="HOGENOM" id="CLU_063236_2_1_11"/>
<evidence type="ECO:0000313" key="5">
    <source>
        <dbReference type="EMBL" id="ADK67582.1"/>
    </source>
</evidence>
<keyword evidence="3" id="KW-0804">Transcription</keyword>
<gene>
    <name evidence="5" type="ordered locus">Olsu_0464</name>
</gene>
<dbReference type="Gene3D" id="1.10.10.10">
    <property type="entry name" value="Winged helix-like DNA-binding domain superfamily/Winged helix DNA-binding domain"/>
    <property type="match status" value="1"/>
</dbReference>
<dbReference type="InterPro" id="IPR011663">
    <property type="entry name" value="UTRA"/>
</dbReference>
<reference evidence="5 6" key="1">
    <citation type="journal article" date="2010" name="Stand. Genomic Sci.">
        <title>Complete genome sequence of Olsenella uli type strain (VPI D76D-27C).</title>
        <authorList>
            <person name="Goker M."/>
            <person name="Held B."/>
            <person name="Lucas S."/>
            <person name="Nolan M."/>
            <person name="Yasawong M."/>
            <person name="Glavina Del Rio T."/>
            <person name="Tice H."/>
            <person name="Cheng J.F."/>
            <person name="Bruce D."/>
            <person name="Detter J.C."/>
            <person name="Tapia R."/>
            <person name="Han C."/>
            <person name="Goodwin L."/>
            <person name="Pitluck S."/>
            <person name="Liolios K."/>
            <person name="Ivanova N."/>
            <person name="Mavromatis K."/>
            <person name="Mikhailova N."/>
            <person name="Pati A."/>
            <person name="Chen A."/>
            <person name="Palaniappan K."/>
            <person name="Land M."/>
            <person name="Hauser L."/>
            <person name="Chang Y.J."/>
            <person name="Jeffries C.D."/>
            <person name="Rohde M."/>
            <person name="Sikorski J."/>
            <person name="Pukall R."/>
            <person name="Woyke T."/>
            <person name="Bristow J."/>
            <person name="Eisen J.A."/>
            <person name="Markowitz V."/>
            <person name="Hugenholtz P."/>
            <person name="Kyrpides N.C."/>
            <person name="Klenk H.P."/>
            <person name="Lapidus A."/>
        </authorList>
    </citation>
    <scope>NUCLEOTIDE SEQUENCE [LARGE SCALE GENOMIC DNA]</scope>
    <source>
        <strain evidence="6">ATCC 49627 / DSM 7084 / CIP 109912 / JCM 12494 / NCIMB 702895 / VPI D76D-27C</strain>
    </source>
</reference>
<evidence type="ECO:0000256" key="3">
    <source>
        <dbReference type="ARBA" id="ARBA00023163"/>
    </source>
</evidence>
<dbReference type="GO" id="GO:0003700">
    <property type="term" value="F:DNA-binding transcription factor activity"/>
    <property type="evidence" value="ECO:0007669"/>
    <property type="project" value="InterPro"/>
</dbReference>
<dbReference type="PANTHER" id="PTHR44846:SF1">
    <property type="entry name" value="MANNOSYL-D-GLYCERATE TRANSPORT_METABOLISM SYSTEM REPRESSOR MNGR-RELATED"/>
    <property type="match status" value="1"/>
</dbReference>
<dbReference type="PROSITE" id="PS50949">
    <property type="entry name" value="HTH_GNTR"/>
    <property type="match status" value="1"/>
</dbReference>